<sequence>MNKTIQPTAMKTRLRQAGFTLVEIMVVVIIIGLLAGIVVPNVMDNLDKANVQKARADFSSLQTALKLYRIDNFTYPTTEQGLEALVTKSSIAPVPRNFKASGYLDSLSKDPWGNDYQYMSPADGHEYDIYSLGADGVSGGEGQNADISVWDEQ</sequence>
<protein>
    <recommendedName>
        <fullName evidence="3">Type II secretion system core protein G</fullName>
    </recommendedName>
</protein>
<evidence type="ECO:0000256" key="1">
    <source>
        <dbReference type="ARBA" id="ARBA00004377"/>
    </source>
</evidence>
<evidence type="ECO:0000256" key="6">
    <source>
        <dbReference type="ARBA" id="ARBA00022519"/>
    </source>
</evidence>
<reference evidence="13" key="1">
    <citation type="submission" date="2017-05" db="EMBL/GenBank/DDBJ databases">
        <authorList>
            <person name="Barney B.M."/>
        </authorList>
    </citation>
    <scope>NUCLEOTIDE SEQUENCE [LARGE SCALE GENOMIC DNA]</scope>
    <source>
        <strain evidence="13">PSBB022</strain>
    </source>
</reference>
<evidence type="ECO:0000256" key="9">
    <source>
        <dbReference type="ARBA" id="ARBA00023136"/>
    </source>
</evidence>
<keyword evidence="6" id="KW-0997">Cell inner membrane</keyword>
<evidence type="ECO:0000256" key="8">
    <source>
        <dbReference type="ARBA" id="ARBA00022989"/>
    </source>
</evidence>
<evidence type="ECO:0000259" key="11">
    <source>
        <dbReference type="Pfam" id="PF08334"/>
    </source>
</evidence>
<dbReference type="STRING" id="1209072.GCA_000766945_02869"/>
<evidence type="ECO:0000313" key="13">
    <source>
        <dbReference type="Proteomes" id="UP000216101"/>
    </source>
</evidence>
<comment type="caution">
    <text evidence="12">The sequence shown here is derived from an EMBL/GenBank/DDBJ whole genome shotgun (WGS) entry which is preliminary data.</text>
</comment>
<dbReference type="PROSITE" id="PS00409">
    <property type="entry name" value="PROKAR_NTER_METHYL"/>
    <property type="match status" value="1"/>
</dbReference>
<dbReference type="Proteomes" id="UP000216101">
    <property type="component" value="Unassembled WGS sequence"/>
</dbReference>
<dbReference type="GO" id="GO:0005886">
    <property type="term" value="C:plasma membrane"/>
    <property type="evidence" value="ECO:0007669"/>
    <property type="project" value="UniProtKB-SubCell"/>
</dbReference>
<evidence type="ECO:0000256" key="3">
    <source>
        <dbReference type="ARBA" id="ARBA00020042"/>
    </source>
</evidence>
<dbReference type="PRINTS" id="PR00813">
    <property type="entry name" value="BCTERIALGSPG"/>
</dbReference>
<dbReference type="InterPro" id="IPR012902">
    <property type="entry name" value="N_methyl_site"/>
</dbReference>
<evidence type="ECO:0000256" key="4">
    <source>
        <dbReference type="ARBA" id="ARBA00022475"/>
    </source>
</evidence>
<dbReference type="InterPro" id="IPR010054">
    <property type="entry name" value="Type2_sec_GspG"/>
</dbReference>
<name>A0A266QD39_9GAMM</name>
<dbReference type="EMBL" id="NHNI01000001">
    <property type="protein sequence ID" value="OZY87792.1"/>
    <property type="molecule type" value="Genomic_DNA"/>
</dbReference>
<dbReference type="GO" id="GO:0015628">
    <property type="term" value="P:protein secretion by the type II secretion system"/>
    <property type="evidence" value="ECO:0007669"/>
    <property type="project" value="InterPro"/>
</dbReference>
<evidence type="ECO:0000256" key="5">
    <source>
        <dbReference type="ARBA" id="ARBA00022481"/>
    </source>
</evidence>
<dbReference type="PANTHER" id="PTHR30093">
    <property type="entry name" value="GENERAL SECRETION PATHWAY PROTEIN G"/>
    <property type="match status" value="1"/>
</dbReference>
<gene>
    <name evidence="12" type="ORF">CBP51_12780</name>
</gene>
<dbReference type="InterPro" id="IPR000983">
    <property type="entry name" value="Bac_GSPG_pilin"/>
</dbReference>
<evidence type="ECO:0000256" key="7">
    <source>
        <dbReference type="ARBA" id="ARBA00022692"/>
    </source>
</evidence>
<accession>A0A266QD39</accession>
<keyword evidence="4" id="KW-1003">Cell membrane</keyword>
<evidence type="ECO:0000256" key="10">
    <source>
        <dbReference type="SAM" id="Phobius"/>
    </source>
</evidence>
<dbReference type="GO" id="GO:0015627">
    <property type="term" value="C:type II protein secretion system complex"/>
    <property type="evidence" value="ECO:0007669"/>
    <property type="project" value="InterPro"/>
</dbReference>
<organism evidence="12 13">
    <name type="scientific">Cellvibrio mixtus</name>
    <dbReference type="NCBI Taxonomy" id="39650"/>
    <lineage>
        <taxon>Bacteria</taxon>
        <taxon>Pseudomonadati</taxon>
        <taxon>Pseudomonadota</taxon>
        <taxon>Gammaproteobacteria</taxon>
        <taxon>Cellvibrionales</taxon>
        <taxon>Cellvibrionaceae</taxon>
        <taxon>Cellvibrio</taxon>
    </lineage>
</organism>
<dbReference type="NCBIfam" id="TIGR02532">
    <property type="entry name" value="IV_pilin_GFxxxE"/>
    <property type="match status" value="1"/>
</dbReference>
<keyword evidence="9 10" id="KW-0472">Membrane</keyword>
<keyword evidence="13" id="KW-1185">Reference proteome</keyword>
<dbReference type="SUPFAM" id="SSF54523">
    <property type="entry name" value="Pili subunits"/>
    <property type="match status" value="1"/>
</dbReference>
<comment type="subcellular location">
    <subcellularLocation>
        <location evidence="1">Cell inner membrane</location>
        <topology evidence="1">Single-pass membrane protein</topology>
    </subcellularLocation>
</comment>
<evidence type="ECO:0000256" key="2">
    <source>
        <dbReference type="ARBA" id="ARBA00009984"/>
    </source>
</evidence>
<comment type="similarity">
    <text evidence="2">Belongs to the GSP G family.</text>
</comment>
<dbReference type="PANTHER" id="PTHR30093:SF44">
    <property type="entry name" value="TYPE II SECRETION SYSTEM CORE PROTEIN G"/>
    <property type="match status" value="1"/>
</dbReference>
<dbReference type="RefSeq" id="WP_078044931.1">
    <property type="nucleotide sequence ID" value="NZ_NHNI01000001.1"/>
</dbReference>
<feature type="domain" description="Type II secretion system protein GspG C-terminal" evidence="11">
    <location>
        <begin position="41"/>
        <end position="150"/>
    </location>
</feature>
<dbReference type="InterPro" id="IPR045584">
    <property type="entry name" value="Pilin-like"/>
</dbReference>
<dbReference type="Pfam" id="PF07963">
    <property type="entry name" value="N_methyl"/>
    <property type="match status" value="1"/>
</dbReference>
<proteinExistence type="inferred from homology"/>
<dbReference type="Pfam" id="PF08334">
    <property type="entry name" value="T2SSG"/>
    <property type="match status" value="1"/>
</dbReference>
<dbReference type="AlphaFoldDB" id="A0A266QD39"/>
<dbReference type="NCBIfam" id="TIGR01710">
    <property type="entry name" value="typeII_sec_gspG"/>
    <property type="match status" value="1"/>
</dbReference>
<keyword evidence="7 10" id="KW-0812">Transmembrane</keyword>
<feature type="transmembrane region" description="Helical" evidence="10">
    <location>
        <begin position="21"/>
        <end position="43"/>
    </location>
</feature>
<keyword evidence="8 10" id="KW-1133">Transmembrane helix</keyword>
<evidence type="ECO:0000313" key="12">
    <source>
        <dbReference type="EMBL" id="OZY87792.1"/>
    </source>
</evidence>
<keyword evidence="5" id="KW-0488">Methylation</keyword>
<dbReference type="Gene3D" id="3.30.700.10">
    <property type="entry name" value="Glycoprotein, Type 4 Pilin"/>
    <property type="match status" value="1"/>
</dbReference>
<dbReference type="InterPro" id="IPR013545">
    <property type="entry name" value="T2SS_protein-GspG_C"/>
</dbReference>